<comment type="caution">
    <text evidence="6">The sequence shown here is derived from an EMBL/GenBank/DDBJ whole genome shotgun (WGS) entry which is preliminary data.</text>
</comment>
<name>A0A918AL78_9PSEU</name>
<evidence type="ECO:0000256" key="3">
    <source>
        <dbReference type="ARBA" id="ARBA00022679"/>
    </source>
</evidence>
<dbReference type="InterPro" id="IPR050426">
    <property type="entry name" value="Glycosyltransferase_28"/>
</dbReference>
<feature type="domain" description="Erythromycin biosynthesis protein CIII-like N-terminal" evidence="5">
    <location>
        <begin position="22"/>
        <end position="236"/>
    </location>
</feature>
<dbReference type="InterPro" id="IPR048284">
    <property type="entry name" value="EryCIII-like_N"/>
</dbReference>
<gene>
    <name evidence="6" type="ORF">GCM10010185_24650</name>
</gene>
<sequence length="397" mass="42461">MRILLTSWAWATHMYHMVPLGWAFCAAGHEVRVASQPALVEAIRSTGLTAVAVGEDVDFLSARARDRVQPVDQLPPPGSVPDYRRMWRNTTTRITDLADAMAPDLTDFCRAWRPDLVVWDWMTFGGPIAARLTGVPSARFLYGPDLLTRLGRAAEEADPGGRDRWLSDLYGRFGAEPGGAGAEWGGTALLDTCPPSAQLPGVDGLRMRYIPYNGPAEAPRWTVEPPRRPRVCVTMGLLTRNLRNQDSVLLPELLRELSGADAEVVVAGTPAQRAELTDLPANARFAELVPLHALLGGCSAIVHQGGAGTAMSAAYYGVPQVVAAAIADQPFNAERFAHTGAVVPVPAVAGSEGAVRAAVDEVLTKPQYPAAARALRDEVMAQPSPAAAVEALREAVR</sequence>
<reference evidence="6" key="1">
    <citation type="journal article" date="2014" name="Int. J. Syst. Evol. Microbiol.">
        <title>Complete genome sequence of Corynebacterium casei LMG S-19264T (=DSM 44701T), isolated from a smear-ripened cheese.</title>
        <authorList>
            <consortium name="US DOE Joint Genome Institute (JGI-PGF)"/>
            <person name="Walter F."/>
            <person name="Albersmeier A."/>
            <person name="Kalinowski J."/>
            <person name="Ruckert C."/>
        </authorList>
    </citation>
    <scope>NUCLEOTIDE SEQUENCE</scope>
    <source>
        <strain evidence="6">JCM 3313</strain>
    </source>
</reference>
<dbReference type="GO" id="GO:0016758">
    <property type="term" value="F:hexosyltransferase activity"/>
    <property type="evidence" value="ECO:0007669"/>
    <property type="project" value="UniProtKB-ARBA"/>
</dbReference>
<proteinExistence type="inferred from homology"/>
<evidence type="ECO:0000313" key="7">
    <source>
        <dbReference type="Proteomes" id="UP000639606"/>
    </source>
</evidence>
<dbReference type="InterPro" id="IPR010610">
    <property type="entry name" value="EryCIII-like_C"/>
</dbReference>
<dbReference type="RefSeq" id="WP_189223379.1">
    <property type="nucleotide sequence ID" value="NZ_BMRG01000004.1"/>
</dbReference>
<evidence type="ECO:0000259" key="5">
    <source>
        <dbReference type="Pfam" id="PF21036"/>
    </source>
</evidence>
<dbReference type="PANTHER" id="PTHR48050:SF13">
    <property type="entry name" value="STEROL 3-BETA-GLUCOSYLTRANSFERASE UGT80A2"/>
    <property type="match status" value="1"/>
</dbReference>
<dbReference type="PANTHER" id="PTHR48050">
    <property type="entry name" value="STEROL 3-BETA-GLUCOSYLTRANSFERASE"/>
    <property type="match status" value="1"/>
</dbReference>
<accession>A0A918AL78</accession>
<evidence type="ECO:0000256" key="2">
    <source>
        <dbReference type="ARBA" id="ARBA00022676"/>
    </source>
</evidence>
<keyword evidence="7" id="KW-1185">Reference proteome</keyword>
<feature type="domain" description="Erythromycin biosynthesis protein CIII-like C-terminal" evidence="4">
    <location>
        <begin position="252"/>
        <end position="393"/>
    </location>
</feature>
<dbReference type="Gene3D" id="3.40.50.2000">
    <property type="entry name" value="Glycogen Phosphorylase B"/>
    <property type="match status" value="2"/>
</dbReference>
<dbReference type="Pfam" id="PF21036">
    <property type="entry name" value="EryCIII-like_N"/>
    <property type="match status" value="1"/>
</dbReference>
<dbReference type="CDD" id="cd03784">
    <property type="entry name" value="GT1_Gtf-like"/>
    <property type="match status" value="1"/>
</dbReference>
<dbReference type="AlphaFoldDB" id="A0A918AL78"/>
<dbReference type="GO" id="GO:0017000">
    <property type="term" value="P:antibiotic biosynthetic process"/>
    <property type="evidence" value="ECO:0007669"/>
    <property type="project" value="UniProtKB-ARBA"/>
</dbReference>
<keyword evidence="3 6" id="KW-0808">Transferase</keyword>
<evidence type="ECO:0000259" key="4">
    <source>
        <dbReference type="Pfam" id="PF06722"/>
    </source>
</evidence>
<reference evidence="6" key="2">
    <citation type="submission" date="2020-09" db="EMBL/GenBank/DDBJ databases">
        <authorList>
            <person name="Sun Q."/>
            <person name="Ohkuma M."/>
        </authorList>
    </citation>
    <scope>NUCLEOTIDE SEQUENCE</scope>
    <source>
        <strain evidence="6">JCM 3313</strain>
    </source>
</reference>
<comment type="similarity">
    <text evidence="1">Belongs to the glycosyltransferase 28 family.</text>
</comment>
<protein>
    <submittedName>
        <fullName evidence="6">Glycosyl transferase</fullName>
    </submittedName>
</protein>
<dbReference type="InterPro" id="IPR002213">
    <property type="entry name" value="UDP_glucos_trans"/>
</dbReference>
<dbReference type="Pfam" id="PF06722">
    <property type="entry name" value="EryCIII-like_C"/>
    <property type="match status" value="1"/>
</dbReference>
<organism evidence="6 7">
    <name type="scientific">Saccharothrix coeruleofusca</name>
    <dbReference type="NCBI Taxonomy" id="33919"/>
    <lineage>
        <taxon>Bacteria</taxon>
        <taxon>Bacillati</taxon>
        <taxon>Actinomycetota</taxon>
        <taxon>Actinomycetes</taxon>
        <taxon>Pseudonocardiales</taxon>
        <taxon>Pseudonocardiaceae</taxon>
        <taxon>Saccharothrix</taxon>
    </lineage>
</organism>
<dbReference type="GO" id="GO:0008194">
    <property type="term" value="F:UDP-glycosyltransferase activity"/>
    <property type="evidence" value="ECO:0007669"/>
    <property type="project" value="InterPro"/>
</dbReference>
<evidence type="ECO:0000256" key="1">
    <source>
        <dbReference type="ARBA" id="ARBA00006962"/>
    </source>
</evidence>
<dbReference type="SUPFAM" id="SSF53756">
    <property type="entry name" value="UDP-Glycosyltransferase/glycogen phosphorylase"/>
    <property type="match status" value="1"/>
</dbReference>
<dbReference type="FunFam" id="3.40.50.2000:FF:000072">
    <property type="entry name" value="Glycosyl transferase"/>
    <property type="match status" value="1"/>
</dbReference>
<keyword evidence="2" id="KW-0328">Glycosyltransferase</keyword>
<dbReference type="Proteomes" id="UP000639606">
    <property type="component" value="Unassembled WGS sequence"/>
</dbReference>
<evidence type="ECO:0000313" key="6">
    <source>
        <dbReference type="EMBL" id="GGP51691.1"/>
    </source>
</evidence>
<dbReference type="EMBL" id="BMRG01000004">
    <property type="protein sequence ID" value="GGP51691.1"/>
    <property type="molecule type" value="Genomic_DNA"/>
</dbReference>